<dbReference type="InParanoid" id="A0A1Q3CZZ8"/>
<feature type="region of interest" description="Disordered" evidence="1">
    <location>
        <begin position="194"/>
        <end position="213"/>
    </location>
</feature>
<dbReference type="Pfam" id="PF10358">
    <property type="entry name" value="NT-C2"/>
    <property type="match status" value="1"/>
</dbReference>
<feature type="compositionally biased region" description="Basic residues" evidence="1">
    <location>
        <begin position="249"/>
        <end position="258"/>
    </location>
</feature>
<sequence>MVKWLPGQARLLKKYYHVKLKPMKLEGFNVEDGNERIVQVKIKWIGNKTGLVPFPSRNQKNYTSKSFLRKGKLVEWDNEFERVCSLPIINPQDGLFGPWDVSFHVLFGDSNAKKLEILGGVALNLAELASRMESKVEKKLPLTLRVDGVHFKATLLVSVSLAEFRSQDSPAIVQNSDGFFNIVNSLIAYKKKNKGNKKGQEDQVSSCESDQSAEFDSSLSPRYIEFSSETKLGVSQNLKAQSDPVKSRSFSRSKRRRLSFTSNTSKQESLIENDDMEDRVDPQKADDSEICSIVGHEDVTFITSGWEVREIVSRNGQAKLRANVFLASFDQRSKKAAGESACAALAAVIAYWLHSNEDSMPTRPEFDSLITEGSSLWQKKLCDNEAYTNFFPDKHFDLDTVLEAGLQPITIVREKSFTGFFSPEKFETLKEAMPFDQIWDAITSNDTKDYKPRVYIVNWNDHFFVLKVEASAYYVIDSFGERLFEGCNQAYILKFDESTLMLGNVTKGGNQKEENEETICSGKSCCKEYIKRFLAAIPLGELEEEENKGTVSTFSLLQRLQIDFNYCSTCSTTSFPCSFSS</sequence>
<proteinExistence type="predicted"/>
<dbReference type="PANTHER" id="PTHR31182:SF17">
    <property type="entry name" value="EEIG1_EHBP1 PROTEIN AMINO-TERMINAL DOMAIN PROTEIN"/>
    <property type="match status" value="1"/>
</dbReference>
<keyword evidence="4" id="KW-1185">Reference proteome</keyword>
<accession>A0A1Q3CZZ8</accession>
<dbReference type="InterPro" id="IPR019448">
    <property type="entry name" value="NT-C2"/>
</dbReference>
<dbReference type="EMBL" id="BDDD01003644">
    <property type="protein sequence ID" value="GAV85711.1"/>
    <property type="molecule type" value="Genomic_DNA"/>
</dbReference>
<feature type="region of interest" description="Disordered" evidence="1">
    <location>
        <begin position="237"/>
        <end position="287"/>
    </location>
</feature>
<dbReference type="FunCoup" id="A0A1Q3CZZ8">
    <property type="interactions" value="5"/>
</dbReference>
<dbReference type="AlphaFoldDB" id="A0A1Q3CZZ8"/>
<name>A0A1Q3CZZ8_CEPFO</name>
<protein>
    <submittedName>
        <fullName evidence="3">NT-C2 domain-containing protein</fullName>
    </submittedName>
</protein>
<dbReference type="STRING" id="3775.A0A1Q3CZZ8"/>
<feature type="compositionally biased region" description="Polar residues" evidence="1">
    <location>
        <begin position="202"/>
        <end position="213"/>
    </location>
</feature>
<dbReference type="Proteomes" id="UP000187406">
    <property type="component" value="Unassembled WGS sequence"/>
</dbReference>
<dbReference type="PROSITE" id="PS51840">
    <property type="entry name" value="C2_NT"/>
    <property type="match status" value="1"/>
</dbReference>
<dbReference type="OrthoDB" id="733571at2759"/>
<evidence type="ECO:0000313" key="4">
    <source>
        <dbReference type="Proteomes" id="UP000187406"/>
    </source>
</evidence>
<evidence type="ECO:0000313" key="3">
    <source>
        <dbReference type="EMBL" id="GAV85711.1"/>
    </source>
</evidence>
<evidence type="ECO:0000259" key="2">
    <source>
        <dbReference type="PROSITE" id="PS51840"/>
    </source>
</evidence>
<comment type="caution">
    <text evidence="3">The sequence shown here is derived from an EMBL/GenBank/DDBJ whole genome shotgun (WGS) entry which is preliminary data.</text>
</comment>
<feature type="domain" description="C2 NT-type" evidence="2">
    <location>
        <begin position="6"/>
        <end position="163"/>
    </location>
</feature>
<evidence type="ECO:0000256" key="1">
    <source>
        <dbReference type="SAM" id="MobiDB-lite"/>
    </source>
</evidence>
<feature type="compositionally biased region" description="Polar residues" evidence="1">
    <location>
        <begin position="261"/>
        <end position="270"/>
    </location>
</feature>
<gene>
    <name evidence="3" type="ORF">CFOL_v3_29145</name>
</gene>
<organism evidence="3 4">
    <name type="scientific">Cephalotus follicularis</name>
    <name type="common">Albany pitcher plant</name>
    <dbReference type="NCBI Taxonomy" id="3775"/>
    <lineage>
        <taxon>Eukaryota</taxon>
        <taxon>Viridiplantae</taxon>
        <taxon>Streptophyta</taxon>
        <taxon>Embryophyta</taxon>
        <taxon>Tracheophyta</taxon>
        <taxon>Spermatophyta</taxon>
        <taxon>Magnoliopsida</taxon>
        <taxon>eudicotyledons</taxon>
        <taxon>Gunneridae</taxon>
        <taxon>Pentapetalae</taxon>
        <taxon>rosids</taxon>
        <taxon>fabids</taxon>
        <taxon>Oxalidales</taxon>
        <taxon>Cephalotaceae</taxon>
        <taxon>Cephalotus</taxon>
    </lineage>
</organism>
<dbReference type="PANTHER" id="PTHR31182">
    <property type="entry name" value="C2 NT-TYPE DOMAIN-CONTAINING PROTEIN"/>
    <property type="match status" value="1"/>
</dbReference>
<reference evidence="4" key="1">
    <citation type="submission" date="2016-04" db="EMBL/GenBank/DDBJ databases">
        <title>Cephalotus genome sequencing.</title>
        <authorList>
            <person name="Fukushima K."/>
            <person name="Hasebe M."/>
            <person name="Fang X."/>
        </authorList>
    </citation>
    <scope>NUCLEOTIDE SEQUENCE [LARGE SCALE GENOMIC DNA]</scope>
    <source>
        <strain evidence="4">cv. St1</strain>
    </source>
</reference>